<dbReference type="CDD" id="cd18012">
    <property type="entry name" value="DEXQc_arch_SWI2_SNF2"/>
    <property type="match status" value="1"/>
</dbReference>
<reference evidence="5 6" key="1">
    <citation type="submission" date="2012-12" db="EMBL/GenBank/DDBJ databases">
        <title>Whole genome shotgun sequence of Gordonia hirsuta NBRC 16056.</title>
        <authorList>
            <person name="Isaki-Nakamura S."/>
            <person name="Hosoyama A."/>
            <person name="Tsuchikane K."/>
            <person name="Katsumata H."/>
            <person name="Baba S."/>
            <person name="Yamazaki S."/>
            <person name="Fujita N."/>
        </authorList>
    </citation>
    <scope>NUCLEOTIDE SEQUENCE [LARGE SCALE GENOMIC DNA]</scope>
    <source>
        <strain evidence="5 6">NBRC 16056</strain>
    </source>
</reference>
<evidence type="ECO:0000256" key="2">
    <source>
        <dbReference type="SAM" id="MobiDB-lite"/>
    </source>
</evidence>
<dbReference type="InterPro" id="IPR014001">
    <property type="entry name" value="Helicase_ATP-bd"/>
</dbReference>
<dbReference type="InterPro" id="IPR022138">
    <property type="entry name" value="DUF3670"/>
</dbReference>
<feature type="compositionally biased region" description="Low complexity" evidence="2">
    <location>
        <begin position="32"/>
        <end position="50"/>
    </location>
</feature>
<feature type="domain" description="Helicase C-terminal" evidence="4">
    <location>
        <begin position="821"/>
        <end position="977"/>
    </location>
</feature>
<evidence type="ECO:0000313" key="6">
    <source>
        <dbReference type="Proteomes" id="UP000053405"/>
    </source>
</evidence>
<dbReference type="GO" id="GO:0016787">
    <property type="term" value="F:hydrolase activity"/>
    <property type="evidence" value="ECO:0007669"/>
    <property type="project" value="UniProtKB-KW"/>
</dbReference>
<dbReference type="SMART" id="SM00487">
    <property type="entry name" value="DEXDc"/>
    <property type="match status" value="1"/>
</dbReference>
<dbReference type="Pfam" id="PF12419">
    <property type="entry name" value="DUF3670"/>
    <property type="match status" value="1"/>
</dbReference>
<keyword evidence="5" id="KW-0347">Helicase</keyword>
<dbReference type="PANTHER" id="PTHR10799">
    <property type="entry name" value="SNF2/RAD54 HELICASE FAMILY"/>
    <property type="match status" value="1"/>
</dbReference>
<dbReference type="InterPro" id="IPR049730">
    <property type="entry name" value="SNF2/RAD54-like_C"/>
</dbReference>
<accession>L7L4W6</accession>
<dbReference type="Pfam" id="PF00176">
    <property type="entry name" value="SNF2-rel_dom"/>
    <property type="match status" value="1"/>
</dbReference>
<feature type="region of interest" description="Disordered" evidence="2">
    <location>
        <begin position="22"/>
        <end position="56"/>
    </location>
</feature>
<evidence type="ECO:0000259" key="4">
    <source>
        <dbReference type="PROSITE" id="PS51194"/>
    </source>
</evidence>
<feature type="domain" description="Helicase ATP-binding" evidence="3">
    <location>
        <begin position="530"/>
        <end position="690"/>
    </location>
</feature>
<dbReference type="PROSITE" id="PS51194">
    <property type="entry name" value="HELICASE_CTER"/>
    <property type="match status" value="1"/>
</dbReference>
<dbReference type="InterPro" id="IPR000330">
    <property type="entry name" value="SNF2_N"/>
</dbReference>
<dbReference type="InterPro" id="IPR001650">
    <property type="entry name" value="Helicase_C-like"/>
</dbReference>
<evidence type="ECO:0000313" key="5">
    <source>
        <dbReference type="EMBL" id="GAC56190.1"/>
    </source>
</evidence>
<dbReference type="Gene3D" id="3.40.50.10810">
    <property type="entry name" value="Tandem AAA-ATPase domain"/>
    <property type="match status" value="1"/>
</dbReference>
<name>L7L4W6_9ACTN</name>
<dbReference type="GO" id="GO:0004386">
    <property type="term" value="F:helicase activity"/>
    <property type="evidence" value="ECO:0007669"/>
    <property type="project" value="UniProtKB-KW"/>
</dbReference>
<dbReference type="Pfam" id="PF00271">
    <property type="entry name" value="Helicase_C"/>
    <property type="match status" value="1"/>
</dbReference>
<gene>
    <name evidence="5" type="ORF">GOHSU_04_00590</name>
</gene>
<dbReference type="OrthoDB" id="9760715at2"/>
<protein>
    <submittedName>
        <fullName evidence="5">Putative helicase</fullName>
    </submittedName>
</protein>
<dbReference type="InterPro" id="IPR027417">
    <property type="entry name" value="P-loop_NTPase"/>
</dbReference>
<sequence length="994" mass="106419">MPDRPVLGLRALWRPGLGLALWPDTPGPDTPGPAATSPVSPARAAGTPTAASPPPLEDLIDLPASVADLLARRKPRHTVDQRGPDGVRTLRSAVVIGVPTAVELLDRCEHLSVGGDLAFYRYLLSGARALRDAGAVAPGVQVTAEEAVVTWSALPTPAWRSWETVIAASAPPALVADGVPALLDFVAQILDAECRRILAPEYGRSQIPLIDALAAPAALPLPDHAGAAASAWRSWCQTGPQSGPSLVLRLHEPEDTGDTRSDPVSAEAQLPAEAQLWRLQVCRRQDEISENPALPARLTEVVPHRLSAHDLDELTSELAVALQAYGELSRAQTDPHNLDFLLTTEQVADFFAEGAALIGQAGIPVLLPRTIAEVTPEVTLRAAPVPGGQSRPGLVGLDEISDFQWRLALGDGSAPLSQDDLNELARQHGDLVRIRGRWVRAEGAALTRAAAFLTTRAATDDGAAVDLAELMALIGGTDDRLPVPVTGVQGLDWLDDIATGGALRPEPVAVPGTLRATLRPYQQRGLDWLGALASIGAGGVLADDMGLGKTVQVIALIARRRADTAQAPPALVVCPMSVIGNWQHELARFTPDLRVVVHHGPHRQAALLSDAATDVVVTTFATLTRDREHFAAASWDLLVVDEAQHVKNVRTAAAKALRSLPVRRRIALTGTPVENRLEDLRAVIDLVNPGLLGTASSFRARFAEPIERDRDPAALARLNALTRPFILRRLKTDPAIAPDLPEKSELTVRTNLTAEQAGLYQAVLNELHEALADAQHHGQRRKTVLAALTRLKQICNHPAHYLGDGSPMLRRGRHRSGKFELLSDITTTLVDEGDRALIFTQFAAFADLLSRWLSPLVDRPVPVLHGGLPRTQRDALVSGFGADDGPPILVATLKAGGTGLNLVAANQVIHADRWWNPAVEEQATDRAYRIGQTRAVQVRRFVCVGTLEERIDELIAAKRELSSLTVATGESWLADLGDDALLDLLSLRDAAVGE</sequence>
<dbReference type="SMART" id="SM00490">
    <property type="entry name" value="HELICc"/>
    <property type="match status" value="1"/>
</dbReference>
<dbReference type="EMBL" id="BANT01000004">
    <property type="protein sequence ID" value="GAC56190.1"/>
    <property type="molecule type" value="Genomic_DNA"/>
</dbReference>
<keyword evidence="5" id="KW-0067">ATP-binding</keyword>
<dbReference type="Gene3D" id="3.40.50.300">
    <property type="entry name" value="P-loop containing nucleotide triphosphate hydrolases"/>
    <property type="match status" value="1"/>
</dbReference>
<dbReference type="eggNOG" id="COG0553">
    <property type="taxonomic scope" value="Bacteria"/>
</dbReference>
<dbReference type="PROSITE" id="PS51192">
    <property type="entry name" value="HELICASE_ATP_BIND_1"/>
    <property type="match status" value="1"/>
</dbReference>
<dbReference type="RefSeq" id="WP_005935927.1">
    <property type="nucleotide sequence ID" value="NZ_ATVK01000041.1"/>
</dbReference>
<proteinExistence type="predicted"/>
<evidence type="ECO:0000259" key="3">
    <source>
        <dbReference type="PROSITE" id="PS51192"/>
    </source>
</evidence>
<comment type="caution">
    <text evidence="5">The sequence shown here is derived from an EMBL/GenBank/DDBJ whole genome shotgun (WGS) entry which is preliminary data.</text>
</comment>
<dbReference type="InterPro" id="IPR038718">
    <property type="entry name" value="SNF2-like_sf"/>
</dbReference>
<keyword evidence="5" id="KW-0547">Nucleotide-binding</keyword>
<dbReference type="SUPFAM" id="SSF52540">
    <property type="entry name" value="P-loop containing nucleoside triphosphate hydrolases"/>
    <property type="match status" value="2"/>
</dbReference>
<dbReference type="AlphaFoldDB" id="L7L4W6"/>
<dbReference type="CDD" id="cd18793">
    <property type="entry name" value="SF2_C_SNF"/>
    <property type="match status" value="1"/>
</dbReference>
<evidence type="ECO:0000256" key="1">
    <source>
        <dbReference type="ARBA" id="ARBA00022801"/>
    </source>
</evidence>
<organism evidence="5 6">
    <name type="scientific">Gordonia hirsuta DSM 44140 = NBRC 16056</name>
    <dbReference type="NCBI Taxonomy" id="1121927"/>
    <lineage>
        <taxon>Bacteria</taxon>
        <taxon>Bacillati</taxon>
        <taxon>Actinomycetota</taxon>
        <taxon>Actinomycetes</taxon>
        <taxon>Mycobacteriales</taxon>
        <taxon>Gordoniaceae</taxon>
        <taxon>Gordonia</taxon>
    </lineage>
</organism>
<keyword evidence="1" id="KW-0378">Hydrolase</keyword>
<dbReference type="GO" id="GO:0005524">
    <property type="term" value="F:ATP binding"/>
    <property type="evidence" value="ECO:0007669"/>
    <property type="project" value="InterPro"/>
</dbReference>
<dbReference type="STRING" id="1121927.GOHSU_04_00590"/>
<dbReference type="Proteomes" id="UP000053405">
    <property type="component" value="Unassembled WGS sequence"/>
</dbReference>
<keyword evidence="6" id="KW-1185">Reference proteome</keyword>